<sequence>MKELEYINVREKIKDLSLNNGNGLIFLPYNFESAKDVKEFIYDDSVKVVNKLWRSENINIERLENDISETKYYQENDITWIGPTVFIAYSFWSENPNLMAVGLSVVANYLTDFFKGKTGSPKIKLEYIVEKNPKKKSKNVRFSYEGDIQGLDKLPKILEKLKDE</sequence>
<accession>A0ABT6G3Q4</accession>
<keyword evidence="2" id="KW-1185">Reference proteome</keyword>
<name>A0ABT6G3Q4_9FLAO</name>
<evidence type="ECO:0000313" key="2">
    <source>
        <dbReference type="Proteomes" id="UP001529085"/>
    </source>
</evidence>
<proteinExistence type="predicted"/>
<organism evidence="1 2">
    <name type="scientific">Winogradskyella marincola</name>
    <dbReference type="NCBI Taxonomy" id="3037795"/>
    <lineage>
        <taxon>Bacteria</taxon>
        <taxon>Pseudomonadati</taxon>
        <taxon>Bacteroidota</taxon>
        <taxon>Flavobacteriia</taxon>
        <taxon>Flavobacteriales</taxon>
        <taxon>Flavobacteriaceae</taxon>
        <taxon>Winogradskyella</taxon>
    </lineage>
</organism>
<dbReference type="EMBL" id="JARSBN010000006">
    <property type="protein sequence ID" value="MDG4716683.1"/>
    <property type="molecule type" value="Genomic_DNA"/>
</dbReference>
<dbReference type="RefSeq" id="WP_278006123.1">
    <property type="nucleotide sequence ID" value="NZ_JARSBN010000006.1"/>
</dbReference>
<reference evidence="1 2" key="1">
    <citation type="submission" date="2023-03" db="EMBL/GenBank/DDBJ databases">
        <title>Strain YYF002 represents a novel species in the genus Winogradskyella isolated from seawater.</title>
        <authorList>
            <person name="Fu Z.-Y."/>
        </authorList>
    </citation>
    <scope>NUCLEOTIDE SEQUENCE [LARGE SCALE GENOMIC DNA]</scope>
    <source>
        <strain evidence="1 2">YYF002</strain>
    </source>
</reference>
<evidence type="ECO:0000313" key="1">
    <source>
        <dbReference type="EMBL" id="MDG4716683.1"/>
    </source>
</evidence>
<gene>
    <name evidence="1" type="ORF">P7122_12420</name>
</gene>
<protein>
    <submittedName>
        <fullName evidence="1">Uncharacterized protein</fullName>
    </submittedName>
</protein>
<dbReference type="Proteomes" id="UP001529085">
    <property type="component" value="Unassembled WGS sequence"/>
</dbReference>
<comment type="caution">
    <text evidence="1">The sequence shown here is derived from an EMBL/GenBank/DDBJ whole genome shotgun (WGS) entry which is preliminary data.</text>
</comment>